<comment type="similarity">
    <text evidence="1">Belongs to the four-carbon acid sugar kinase family.</text>
</comment>
<dbReference type="SUPFAM" id="SSF142764">
    <property type="entry name" value="YgbK-like"/>
    <property type="match status" value="1"/>
</dbReference>
<evidence type="ECO:0000256" key="1">
    <source>
        <dbReference type="ARBA" id="ARBA00005715"/>
    </source>
</evidence>
<dbReference type="RefSeq" id="WP_193497560.1">
    <property type="nucleotide sequence ID" value="NZ_CP063169.1"/>
</dbReference>
<dbReference type="EC" id="2.7.1.217" evidence="10"/>
<accession>A0A7M1STI5</accession>
<evidence type="ECO:0000256" key="7">
    <source>
        <dbReference type="ARBA" id="ARBA00035898"/>
    </source>
</evidence>
<comment type="catalytic activity">
    <reaction evidence="7">
        <text>3-dehydro-L-erythronate + ATP = 3-dehydro-4-O-phospho-L-erythronate + ADP + H(+)</text>
        <dbReference type="Rhea" id="RHEA:52552"/>
        <dbReference type="ChEBI" id="CHEBI:15378"/>
        <dbReference type="ChEBI" id="CHEBI:30616"/>
        <dbReference type="ChEBI" id="CHEBI:136592"/>
        <dbReference type="ChEBI" id="CHEBI:136670"/>
        <dbReference type="ChEBI" id="CHEBI:456216"/>
        <dbReference type="EC" id="2.7.1.217"/>
    </reaction>
</comment>
<dbReference type="Gene3D" id="3.40.50.10840">
    <property type="entry name" value="Putative sugar-binding, N-terminal domain"/>
    <property type="match status" value="1"/>
</dbReference>
<feature type="domain" description="Four-carbon acid sugar kinase N-terminal" evidence="13">
    <location>
        <begin position="2"/>
        <end position="230"/>
    </location>
</feature>
<gene>
    <name evidence="15" type="ORF">IM660_00780</name>
</gene>
<evidence type="ECO:0000256" key="4">
    <source>
        <dbReference type="ARBA" id="ARBA00022777"/>
    </source>
</evidence>
<dbReference type="InterPro" id="IPR037051">
    <property type="entry name" value="4-carb_acid_sugar_kinase_N_sf"/>
</dbReference>
<evidence type="ECO:0000313" key="16">
    <source>
        <dbReference type="Proteomes" id="UP000593758"/>
    </source>
</evidence>
<dbReference type="GO" id="GO:0016301">
    <property type="term" value="F:kinase activity"/>
    <property type="evidence" value="ECO:0007669"/>
    <property type="project" value="UniProtKB-KW"/>
</dbReference>
<evidence type="ECO:0000313" key="15">
    <source>
        <dbReference type="EMBL" id="QOR70888.1"/>
    </source>
</evidence>
<sequence length="419" mass="42759">MLGAIADDVTGAVDLASNLVSRGFRTHLHFGVPETLPPAGYSSESADAIVVALKSRTAPVEDAVGQSLASLGALLAAGAERIYVKYCSTFDSTPRGNIGPVCDAVIERMSARTAVVVPSFPANGRTLYRGHLFVGDRLLSESSLAHHPLTPMTDPDIRRVLASQTAAQVGLLSLETVREGPGAVRAALDTFDEAGVRYVVVDAIDDHDLTTIATATATDAVITGGSGLALGMSGPSSHASLPAPTHLRSGPGVVLAGSASEATHIQLARAAAANVPILRLDLDALGEGVQRARAEAQARFATNPESVVIVAPAQSPGRVEATSPDGAARAAALEAAFADLARGLAGSGIRRFIVAGGETSGAVVDALGAHDLILGQTIDPGVAWTFTSGTGGRTPVALALKSGNFGGPDFFTDAWRRLT</sequence>
<reference evidence="15 16" key="1">
    <citation type="submission" date="2020-10" db="EMBL/GenBank/DDBJ databases">
        <title>Haloactinobacterium sp. RN3S43, a bacterium isolated from saline soil.</title>
        <authorList>
            <person name="Sun J.-Q."/>
        </authorList>
    </citation>
    <scope>NUCLEOTIDE SEQUENCE [LARGE SCALE GENOMIC DNA]</scope>
    <source>
        <strain evidence="15 16">RN3S43</strain>
    </source>
</reference>
<dbReference type="GO" id="GO:0005524">
    <property type="term" value="F:ATP binding"/>
    <property type="evidence" value="ECO:0007669"/>
    <property type="project" value="UniProtKB-KW"/>
</dbReference>
<dbReference type="Pfam" id="PF17042">
    <property type="entry name" value="NBD_C"/>
    <property type="match status" value="1"/>
</dbReference>
<evidence type="ECO:0000256" key="8">
    <source>
        <dbReference type="ARBA" id="ARBA00036346"/>
    </source>
</evidence>
<evidence type="ECO:0000256" key="10">
    <source>
        <dbReference type="ARBA" id="ARBA00039095"/>
    </source>
</evidence>
<feature type="domain" description="Four-carbon acid sugar kinase nucleotide binding" evidence="14">
    <location>
        <begin position="253"/>
        <end position="411"/>
    </location>
</feature>
<evidence type="ECO:0000259" key="14">
    <source>
        <dbReference type="Pfam" id="PF17042"/>
    </source>
</evidence>
<dbReference type="InterPro" id="IPR042213">
    <property type="entry name" value="NBD_C_sf"/>
</dbReference>
<proteinExistence type="inferred from homology"/>
<comment type="catalytic activity">
    <reaction evidence="8">
        <text>3-dehydro-D-erythronate + ATP = 3-dehydro-4-O-phospho-D-erythronate + ADP + H(+)</text>
        <dbReference type="Rhea" id="RHEA:52556"/>
        <dbReference type="ChEBI" id="CHEBI:15378"/>
        <dbReference type="ChEBI" id="CHEBI:30616"/>
        <dbReference type="ChEBI" id="CHEBI:57958"/>
        <dbReference type="ChEBI" id="CHEBI:136593"/>
        <dbReference type="ChEBI" id="CHEBI:456216"/>
        <dbReference type="EC" id="2.7.1.217"/>
    </reaction>
</comment>
<evidence type="ECO:0000256" key="6">
    <source>
        <dbReference type="ARBA" id="ARBA00023277"/>
    </source>
</evidence>
<dbReference type="InterPro" id="IPR010737">
    <property type="entry name" value="4-carb_acid_sugar_kinase_N"/>
</dbReference>
<dbReference type="EMBL" id="CP063169">
    <property type="protein sequence ID" value="QOR70888.1"/>
    <property type="molecule type" value="Genomic_DNA"/>
</dbReference>
<name>A0A7M1STI5_9MICO</name>
<dbReference type="Pfam" id="PF07005">
    <property type="entry name" value="SBD_N"/>
    <property type="match status" value="1"/>
</dbReference>
<dbReference type="Proteomes" id="UP000593758">
    <property type="component" value="Chromosome"/>
</dbReference>
<evidence type="ECO:0000256" key="11">
    <source>
        <dbReference type="ARBA" id="ARBA00039461"/>
    </source>
</evidence>
<dbReference type="AlphaFoldDB" id="A0A7M1STI5"/>
<evidence type="ECO:0000256" key="5">
    <source>
        <dbReference type="ARBA" id="ARBA00022840"/>
    </source>
</evidence>
<dbReference type="KEGG" id="halt:IM660_00780"/>
<keyword evidence="3" id="KW-0547">Nucleotide-binding</keyword>
<evidence type="ECO:0000256" key="12">
    <source>
        <dbReference type="ARBA" id="ARBA00041377"/>
    </source>
</evidence>
<dbReference type="Gene3D" id="3.40.980.20">
    <property type="entry name" value="Four-carbon acid sugar kinase, nucleotide binding domain"/>
    <property type="match status" value="1"/>
</dbReference>
<evidence type="ECO:0000259" key="13">
    <source>
        <dbReference type="Pfam" id="PF07005"/>
    </source>
</evidence>
<comment type="function">
    <text evidence="9">Catalyzes the ATP-dependent phosphorylation of 3-oxo-tetronate to 3-oxo-tetronate 4-phosphate.</text>
</comment>
<keyword evidence="2" id="KW-0808">Transferase</keyword>
<organism evidence="15 16">
    <name type="scientific">Ruania alkalisoli</name>
    <dbReference type="NCBI Taxonomy" id="2779775"/>
    <lineage>
        <taxon>Bacteria</taxon>
        <taxon>Bacillati</taxon>
        <taxon>Actinomycetota</taxon>
        <taxon>Actinomycetes</taxon>
        <taxon>Micrococcales</taxon>
        <taxon>Ruaniaceae</taxon>
        <taxon>Ruania</taxon>
    </lineage>
</organism>
<keyword evidence="5" id="KW-0067">ATP-binding</keyword>
<evidence type="ECO:0000256" key="9">
    <source>
        <dbReference type="ARBA" id="ARBA00037335"/>
    </source>
</evidence>
<protein>
    <recommendedName>
        <fullName evidence="11">3-oxo-tetronate kinase</fullName>
        <ecNumber evidence="10">2.7.1.217</ecNumber>
    </recommendedName>
    <alternativeName>
        <fullName evidence="12">3-dehydrotetronate 4-kinase</fullName>
    </alternativeName>
</protein>
<keyword evidence="6" id="KW-0119">Carbohydrate metabolism</keyword>
<dbReference type="InterPro" id="IPR031475">
    <property type="entry name" value="NBD_C"/>
</dbReference>
<evidence type="ECO:0000256" key="3">
    <source>
        <dbReference type="ARBA" id="ARBA00022741"/>
    </source>
</evidence>
<evidence type="ECO:0000256" key="2">
    <source>
        <dbReference type="ARBA" id="ARBA00022679"/>
    </source>
</evidence>
<keyword evidence="4 15" id="KW-0418">Kinase</keyword>
<keyword evidence="16" id="KW-1185">Reference proteome</keyword>
<dbReference type="InterPro" id="IPR050007">
    <property type="entry name" value="OtnK"/>
</dbReference>
<dbReference type="NCBIfam" id="NF043035">
    <property type="entry name" value="OxoTetrKin"/>
    <property type="match status" value="1"/>
</dbReference>